<dbReference type="Gene3D" id="1.10.1660.10">
    <property type="match status" value="1"/>
</dbReference>
<dbReference type="Proteomes" id="UP000010445">
    <property type="component" value="Unassembled WGS sequence"/>
</dbReference>
<dbReference type="STRING" id="1035195.HMPREF9997_00630"/>
<dbReference type="InterPro" id="IPR009061">
    <property type="entry name" value="DNA-bd_dom_put_sf"/>
</dbReference>
<accession>L1MKI6</accession>
<keyword evidence="3" id="KW-1185">Reference proteome</keyword>
<dbReference type="NCBIfam" id="TIGR01764">
    <property type="entry name" value="excise"/>
    <property type="match status" value="1"/>
</dbReference>
<reference evidence="2 3" key="1">
    <citation type="submission" date="2012-05" db="EMBL/GenBank/DDBJ databases">
        <authorList>
            <person name="Weinstock G."/>
            <person name="Sodergren E."/>
            <person name="Lobos E.A."/>
            <person name="Fulton L."/>
            <person name="Fulton R."/>
            <person name="Courtney L."/>
            <person name="Fronick C."/>
            <person name="O'Laughlin M."/>
            <person name="Godfrey J."/>
            <person name="Wilson R.M."/>
            <person name="Miner T."/>
            <person name="Farmer C."/>
            <person name="Delehaunty K."/>
            <person name="Cordes M."/>
            <person name="Minx P."/>
            <person name="Tomlinson C."/>
            <person name="Chen J."/>
            <person name="Wollam A."/>
            <person name="Pepin K.H."/>
            <person name="Bhonagiri V."/>
            <person name="Zhang X."/>
            <person name="Suruliraj S."/>
            <person name="Warren W."/>
            <person name="Mitreva M."/>
            <person name="Mardis E.R."/>
            <person name="Wilson R.K."/>
        </authorList>
    </citation>
    <scope>NUCLEOTIDE SEQUENCE [LARGE SCALE GENOMIC DNA]</scope>
    <source>
        <strain evidence="2 3">F0235</strain>
    </source>
</reference>
<evidence type="ECO:0000259" key="1">
    <source>
        <dbReference type="Pfam" id="PF12728"/>
    </source>
</evidence>
<proteinExistence type="predicted"/>
<evidence type="ECO:0000313" key="3">
    <source>
        <dbReference type="Proteomes" id="UP000010445"/>
    </source>
</evidence>
<name>L1MKI6_9CORY</name>
<dbReference type="PATRIC" id="fig|1035195.3.peg.567"/>
<dbReference type="Pfam" id="PF12728">
    <property type="entry name" value="HTH_17"/>
    <property type="match status" value="1"/>
</dbReference>
<organism evidence="2 3">
    <name type="scientific">Corynebacterium durum F0235</name>
    <dbReference type="NCBI Taxonomy" id="1035195"/>
    <lineage>
        <taxon>Bacteria</taxon>
        <taxon>Bacillati</taxon>
        <taxon>Actinomycetota</taxon>
        <taxon>Actinomycetes</taxon>
        <taxon>Mycobacteriales</taxon>
        <taxon>Corynebacteriaceae</taxon>
        <taxon>Corynebacterium</taxon>
    </lineage>
</organism>
<dbReference type="AlphaFoldDB" id="L1MKI6"/>
<dbReference type="GO" id="GO:0003677">
    <property type="term" value="F:DNA binding"/>
    <property type="evidence" value="ECO:0007669"/>
    <property type="project" value="InterPro"/>
</dbReference>
<gene>
    <name evidence="2" type="ORF">HMPREF9997_00630</name>
</gene>
<evidence type="ECO:0000313" key="2">
    <source>
        <dbReference type="EMBL" id="EKX91560.1"/>
    </source>
</evidence>
<feature type="domain" description="Helix-turn-helix" evidence="1">
    <location>
        <begin position="95"/>
        <end position="144"/>
    </location>
</feature>
<dbReference type="SUPFAM" id="SSF46955">
    <property type="entry name" value="Putative DNA-binding domain"/>
    <property type="match status" value="1"/>
</dbReference>
<comment type="caution">
    <text evidence="2">The sequence shown here is derived from an EMBL/GenBank/DDBJ whole genome shotgun (WGS) entry which is preliminary data.</text>
</comment>
<dbReference type="InterPro" id="IPR041657">
    <property type="entry name" value="HTH_17"/>
</dbReference>
<dbReference type="EMBL" id="AMEM01000011">
    <property type="protein sequence ID" value="EKX91560.1"/>
    <property type="molecule type" value="Genomic_DNA"/>
</dbReference>
<protein>
    <submittedName>
        <fullName evidence="2">DNA binding domain, excisionase family</fullName>
    </submittedName>
</protein>
<sequence length="187" mass="21107">MQNAHNDQHCGEDEVTMSSPLPIHEQTTQSTSDSADVVDFLERLKTHEPQPRCVLAGPDKRDHVELPPELFGILEQAAHALLDGKNVAITQHNPFLTTQEAADYLGVSRSTVVRIVERGELPFTKVSRHRRIRFTDLQAFIEQEKERQINAIAATASSVDDEDVSYDEHKEIRAEVAKQRRSRESGM</sequence>
<dbReference type="eggNOG" id="COG3311">
    <property type="taxonomic scope" value="Bacteria"/>
</dbReference>
<dbReference type="HOGENOM" id="CLU_106726_2_0_11"/>
<dbReference type="InterPro" id="IPR010093">
    <property type="entry name" value="SinI_DNA-bd"/>
</dbReference>